<feature type="binding site" evidence="8">
    <location>
        <begin position="172"/>
        <end position="179"/>
    </location>
    <ligand>
        <name>GTP</name>
        <dbReference type="ChEBI" id="CHEBI:37565"/>
    </ligand>
</feature>
<proteinExistence type="inferred from homology"/>
<feature type="binding site" evidence="8">
    <location>
        <position position="179"/>
    </location>
    <ligand>
        <name>Mg(2+)</name>
        <dbReference type="ChEBI" id="CHEBI:18420"/>
    </ligand>
</feature>
<feature type="binding site" evidence="8">
    <location>
        <position position="199"/>
    </location>
    <ligand>
        <name>Mg(2+)</name>
        <dbReference type="ChEBI" id="CHEBI:18420"/>
    </ligand>
</feature>
<evidence type="ECO:0000256" key="8">
    <source>
        <dbReference type="HAMAP-Rule" id="MF_01454"/>
    </source>
</evidence>
<comment type="similarity">
    <text evidence="1 8">Belongs to the TRAFAC class OBG-HflX-like GTPase superfamily. OBG GTPase family.</text>
</comment>
<dbReference type="PRINTS" id="PR00326">
    <property type="entry name" value="GTP1OBG"/>
</dbReference>
<evidence type="ECO:0000256" key="6">
    <source>
        <dbReference type="ARBA" id="ARBA00022842"/>
    </source>
</evidence>
<dbReference type="InterPro" id="IPR005225">
    <property type="entry name" value="Small_GTP-bd"/>
</dbReference>
<comment type="subunit">
    <text evidence="8">Monomer.</text>
</comment>
<dbReference type="HAMAP" id="MF_01454">
    <property type="entry name" value="GTPase_Obg"/>
    <property type="match status" value="1"/>
</dbReference>
<keyword evidence="6 8" id="KW-0460">Magnesium</keyword>
<evidence type="ECO:0000256" key="2">
    <source>
        <dbReference type="ARBA" id="ARBA00022490"/>
    </source>
</evidence>
<dbReference type="InterPro" id="IPR006073">
    <property type="entry name" value="GTP-bd"/>
</dbReference>
<dbReference type="Gene3D" id="3.40.50.300">
    <property type="entry name" value="P-loop containing nucleotide triphosphate hydrolases"/>
    <property type="match status" value="1"/>
</dbReference>
<evidence type="ECO:0000259" key="10">
    <source>
        <dbReference type="PROSITE" id="PS51883"/>
    </source>
</evidence>
<name>A0A7V5Y0M0_UNCW3</name>
<dbReference type="NCBIfam" id="TIGR00231">
    <property type="entry name" value="small_GTP"/>
    <property type="match status" value="1"/>
</dbReference>
<dbReference type="PANTHER" id="PTHR11702">
    <property type="entry name" value="DEVELOPMENTALLY REGULATED GTP-BINDING PROTEIN-RELATED"/>
    <property type="match status" value="1"/>
</dbReference>
<organism evidence="11">
    <name type="scientific">candidate division WOR-3 bacterium</name>
    <dbReference type="NCBI Taxonomy" id="2052148"/>
    <lineage>
        <taxon>Bacteria</taxon>
        <taxon>Bacteria division WOR-3</taxon>
    </lineage>
</organism>
<evidence type="ECO:0000256" key="7">
    <source>
        <dbReference type="ARBA" id="ARBA00023134"/>
    </source>
</evidence>
<feature type="binding site" evidence="8">
    <location>
        <begin position="218"/>
        <end position="221"/>
    </location>
    <ligand>
        <name>GTP</name>
        <dbReference type="ChEBI" id="CHEBI:37565"/>
    </ligand>
</feature>
<dbReference type="PROSITE" id="PS51883">
    <property type="entry name" value="OBG"/>
    <property type="match status" value="1"/>
</dbReference>
<dbReference type="CDD" id="cd01898">
    <property type="entry name" value="Obg"/>
    <property type="match status" value="1"/>
</dbReference>
<dbReference type="GO" id="GO:0000287">
    <property type="term" value="F:magnesium ion binding"/>
    <property type="evidence" value="ECO:0007669"/>
    <property type="project" value="InterPro"/>
</dbReference>
<comment type="function">
    <text evidence="8">An essential GTPase which binds GTP, GDP and possibly (p)ppGpp with moderate affinity, with high nucleotide exchange rates and a fairly low GTP hydrolysis rate. Plays a role in control of the cell cycle, stress response, ribosome biogenesis and in those bacteria that undergo differentiation, in morphogenesis control.</text>
</comment>
<keyword evidence="5 8" id="KW-0378">Hydrolase</keyword>
<evidence type="ECO:0000259" key="9">
    <source>
        <dbReference type="PROSITE" id="PS51710"/>
    </source>
</evidence>
<keyword evidence="3 8" id="KW-0479">Metal-binding</keyword>
<dbReference type="PANTHER" id="PTHR11702:SF31">
    <property type="entry name" value="MITOCHONDRIAL RIBOSOME-ASSOCIATED GTPASE 2"/>
    <property type="match status" value="1"/>
</dbReference>
<dbReference type="SUPFAM" id="SSF52540">
    <property type="entry name" value="P-loop containing nucleoside triphosphate hydrolases"/>
    <property type="match status" value="1"/>
</dbReference>
<feature type="binding site" evidence="8">
    <location>
        <begin position="197"/>
        <end position="201"/>
    </location>
    <ligand>
        <name>GTP</name>
        <dbReference type="ChEBI" id="CHEBI:37565"/>
    </ligand>
</feature>
<dbReference type="InterPro" id="IPR006169">
    <property type="entry name" value="GTP1_OBG_dom"/>
</dbReference>
<dbReference type="NCBIfam" id="NF008956">
    <property type="entry name" value="PRK12299.1"/>
    <property type="match status" value="1"/>
</dbReference>
<dbReference type="AlphaFoldDB" id="A0A7V5Y0M0"/>
<dbReference type="PIRSF" id="PIRSF002401">
    <property type="entry name" value="GTP_bd_Obg/CgtA"/>
    <property type="match status" value="1"/>
</dbReference>
<dbReference type="Pfam" id="PF01926">
    <property type="entry name" value="MMR_HSR1"/>
    <property type="match status" value="1"/>
</dbReference>
<keyword evidence="7 8" id="KW-0342">GTP-binding</keyword>
<evidence type="ECO:0000256" key="3">
    <source>
        <dbReference type="ARBA" id="ARBA00022723"/>
    </source>
</evidence>
<dbReference type="Gene3D" id="2.70.210.12">
    <property type="entry name" value="GTP1/OBG domain"/>
    <property type="match status" value="1"/>
</dbReference>
<sequence>MRRIKFIDEVEILCEGGKGGDGCVAFLREKYLPKGGPAGGDGGDGGNVYLIGDERLNTLADFQYQYHYKAKNGENGKGKNQHGKKGKDIFLKVPLGTDVYKYEEEKGYTYLGSILKPNEILLVAKGGKGGRGNTHFKSPTNQRPRYAEKGKEGERVKLKLVLRLLADVGFVGLPNAGKSTLLKAISDAKPKIAPYPFTTLTPNLGVLESDYFKITACDLPGIIKGASAGKGLGLRFLRHIERCKMILFILDITQNPIEDFQILYSEIEKYNPELLKKTLGIVINKIDLVSELPSFSFSYPTFYISALKKINIEKLIAFIKEKLVNAG</sequence>
<dbReference type="GO" id="GO:0042254">
    <property type="term" value="P:ribosome biogenesis"/>
    <property type="evidence" value="ECO:0007669"/>
    <property type="project" value="UniProtKB-UniRule"/>
</dbReference>
<dbReference type="InterPro" id="IPR031167">
    <property type="entry name" value="G_OBG"/>
</dbReference>
<keyword evidence="2 8" id="KW-0963">Cytoplasm</keyword>
<dbReference type="NCBIfam" id="TIGR02729">
    <property type="entry name" value="Obg_CgtA"/>
    <property type="match status" value="1"/>
</dbReference>
<dbReference type="Pfam" id="PF01018">
    <property type="entry name" value="GTP1_OBG"/>
    <property type="match status" value="1"/>
</dbReference>
<protein>
    <recommendedName>
        <fullName evidence="8">GTPase Obg</fullName>
        <ecNumber evidence="8">3.6.5.-</ecNumber>
    </recommendedName>
    <alternativeName>
        <fullName evidence="8">GTP-binding protein Obg</fullName>
    </alternativeName>
</protein>
<dbReference type="EMBL" id="DTHS01000030">
    <property type="protein sequence ID" value="HHR48961.1"/>
    <property type="molecule type" value="Genomic_DNA"/>
</dbReference>
<comment type="caution">
    <text evidence="11">The sequence shown here is derived from an EMBL/GenBank/DDBJ whole genome shotgun (WGS) entry which is preliminary data.</text>
</comment>
<dbReference type="FunFam" id="2.70.210.12:FF:000001">
    <property type="entry name" value="GTPase Obg"/>
    <property type="match status" value="1"/>
</dbReference>
<evidence type="ECO:0000256" key="1">
    <source>
        <dbReference type="ARBA" id="ARBA00007699"/>
    </source>
</evidence>
<reference evidence="11" key="1">
    <citation type="journal article" date="2020" name="mSystems">
        <title>Genome- and Community-Level Interaction Insights into Carbon Utilization and Element Cycling Functions of Hydrothermarchaeota in Hydrothermal Sediment.</title>
        <authorList>
            <person name="Zhou Z."/>
            <person name="Liu Y."/>
            <person name="Xu W."/>
            <person name="Pan J."/>
            <person name="Luo Z.H."/>
            <person name="Li M."/>
        </authorList>
    </citation>
    <scope>NUCLEOTIDE SEQUENCE [LARGE SCALE GENOMIC DNA]</scope>
    <source>
        <strain evidence="11">SpSt-791</strain>
    </source>
</reference>
<dbReference type="GO" id="GO:0003924">
    <property type="term" value="F:GTPase activity"/>
    <property type="evidence" value="ECO:0007669"/>
    <property type="project" value="UniProtKB-UniRule"/>
</dbReference>
<feature type="domain" description="Obg" evidence="10">
    <location>
        <begin position="4"/>
        <end position="165"/>
    </location>
</feature>
<feature type="binding site" evidence="8">
    <location>
        <begin position="284"/>
        <end position="287"/>
    </location>
    <ligand>
        <name>GTP</name>
        <dbReference type="ChEBI" id="CHEBI:37565"/>
    </ligand>
</feature>
<dbReference type="PROSITE" id="PS00905">
    <property type="entry name" value="GTP1_OBG"/>
    <property type="match status" value="1"/>
</dbReference>
<dbReference type="PROSITE" id="PS51710">
    <property type="entry name" value="G_OBG"/>
    <property type="match status" value="1"/>
</dbReference>
<comment type="cofactor">
    <cofactor evidence="8">
        <name>Mg(2+)</name>
        <dbReference type="ChEBI" id="CHEBI:18420"/>
    </cofactor>
</comment>
<dbReference type="InterPro" id="IPR027417">
    <property type="entry name" value="P-loop_NTPase"/>
</dbReference>
<dbReference type="InterPro" id="IPR045086">
    <property type="entry name" value="OBG_GTPase"/>
</dbReference>
<dbReference type="GO" id="GO:0005737">
    <property type="term" value="C:cytoplasm"/>
    <property type="evidence" value="ECO:0007669"/>
    <property type="project" value="UniProtKB-SubCell"/>
</dbReference>
<dbReference type="SUPFAM" id="SSF82051">
    <property type="entry name" value="Obg GTP-binding protein N-terminal domain"/>
    <property type="match status" value="1"/>
</dbReference>
<dbReference type="NCBIfam" id="NF008955">
    <property type="entry name" value="PRK12297.1"/>
    <property type="match status" value="1"/>
</dbReference>
<feature type="binding site" evidence="8">
    <location>
        <begin position="305"/>
        <end position="307"/>
    </location>
    <ligand>
        <name>GTP</name>
        <dbReference type="ChEBI" id="CHEBI:37565"/>
    </ligand>
</feature>
<dbReference type="InterPro" id="IPR036726">
    <property type="entry name" value="GTP1_OBG_dom_sf"/>
</dbReference>
<comment type="subcellular location">
    <subcellularLocation>
        <location evidence="8">Cytoplasm</location>
    </subcellularLocation>
</comment>
<evidence type="ECO:0000256" key="4">
    <source>
        <dbReference type="ARBA" id="ARBA00022741"/>
    </source>
</evidence>
<dbReference type="EC" id="3.6.5.-" evidence="8"/>
<evidence type="ECO:0000256" key="5">
    <source>
        <dbReference type="ARBA" id="ARBA00022801"/>
    </source>
</evidence>
<feature type="domain" description="OBG-type G" evidence="9">
    <location>
        <begin position="166"/>
        <end position="327"/>
    </location>
</feature>
<keyword evidence="4 8" id="KW-0547">Nucleotide-binding</keyword>
<evidence type="ECO:0000313" key="11">
    <source>
        <dbReference type="EMBL" id="HHR48961.1"/>
    </source>
</evidence>
<dbReference type="GO" id="GO:0005525">
    <property type="term" value="F:GTP binding"/>
    <property type="evidence" value="ECO:0007669"/>
    <property type="project" value="UniProtKB-UniRule"/>
</dbReference>
<gene>
    <name evidence="11" type="primary">obgE</name>
    <name evidence="8" type="synonym">obg</name>
    <name evidence="11" type="ORF">ENV79_04920</name>
</gene>
<accession>A0A7V5Y0M0</accession>
<dbReference type="InterPro" id="IPR006074">
    <property type="entry name" value="GTP1-OBG_CS"/>
</dbReference>
<dbReference type="InterPro" id="IPR014100">
    <property type="entry name" value="GTP-bd_Obg/CgtA"/>
</dbReference>